<dbReference type="Gene3D" id="3.30.360.10">
    <property type="entry name" value="Dihydrodipicolinate Reductase, domain 2"/>
    <property type="match status" value="1"/>
</dbReference>
<dbReference type="PANTHER" id="PTHR43818:SF11">
    <property type="entry name" value="BCDNA.GH03377"/>
    <property type="match status" value="1"/>
</dbReference>
<dbReference type="InterPro" id="IPR000683">
    <property type="entry name" value="Gfo/Idh/MocA-like_OxRdtase_N"/>
</dbReference>
<evidence type="ECO:0000259" key="3">
    <source>
        <dbReference type="Pfam" id="PF01408"/>
    </source>
</evidence>
<dbReference type="PANTHER" id="PTHR43818">
    <property type="entry name" value="BCDNA.GH03377"/>
    <property type="match status" value="1"/>
</dbReference>
<keyword evidence="1" id="KW-0560">Oxidoreductase</keyword>
<dbReference type="Gene3D" id="3.40.50.720">
    <property type="entry name" value="NAD(P)-binding Rossmann-like Domain"/>
    <property type="match status" value="1"/>
</dbReference>
<dbReference type="InterPro" id="IPR036291">
    <property type="entry name" value="NAD(P)-bd_dom_sf"/>
</dbReference>
<reference evidence="5 6" key="1">
    <citation type="submission" date="2022-02" db="EMBL/GenBank/DDBJ databases">
        <title>The car tank lid bacteriome: a reservoir of bacteria with potential in bioremediation of fuel.</title>
        <authorList>
            <person name="Vidal-Verdu A."/>
            <person name="Gomez-Martinez D."/>
            <person name="Latorre-Perez A."/>
            <person name="Pereto J."/>
            <person name="Porcar M."/>
        </authorList>
    </citation>
    <scope>NUCLEOTIDE SEQUENCE [LARGE SCALE GENOMIC DNA]</scope>
    <source>
        <strain evidence="5 6">4D.3</strain>
    </source>
</reference>
<comment type="caution">
    <text evidence="5">The sequence shown here is derived from an EMBL/GenBank/DDBJ whole genome shotgun (WGS) entry which is preliminary data.</text>
</comment>
<feature type="domain" description="GFO/IDH/MocA-like oxidoreductase" evidence="4">
    <location>
        <begin position="134"/>
        <end position="262"/>
    </location>
</feature>
<dbReference type="InterPro" id="IPR029475">
    <property type="entry name" value="DUF6807"/>
</dbReference>
<proteinExistence type="predicted"/>
<keyword evidence="2" id="KW-0520">NAD</keyword>
<accession>A0ABT0J3F1</accession>
<evidence type="ECO:0000259" key="4">
    <source>
        <dbReference type="Pfam" id="PF22725"/>
    </source>
</evidence>
<dbReference type="InterPro" id="IPR055170">
    <property type="entry name" value="GFO_IDH_MocA-like_dom"/>
</dbReference>
<dbReference type="Proteomes" id="UP001651050">
    <property type="component" value="Unassembled WGS sequence"/>
</dbReference>
<dbReference type="Pfam" id="PF01408">
    <property type="entry name" value="GFO_IDH_MocA"/>
    <property type="match status" value="1"/>
</dbReference>
<name>A0ABT0J3F1_9MICO</name>
<dbReference type="InterPro" id="IPR050463">
    <property type="entry name" value="Gfo/Idh/MocA_oxidrdct_glycsds"/>
</dbReference>
<evidence type="ECO:0000313" key="5">
    <source>
        <dbReference type="EMBL" id="MCK9794038.1"/>
    </source>
</evidence>
<gene>
    <name evidence="5" type="ORF">M1843_09800</name>
</gene>
<dbReference type="SUPFAM" id="SSF51735">
    <property type="entry name" value="NAD(P)-binding Rossmann-fold domains"/>
    <property type="match status" value="1"/>
</dbReference>
<dbReference type="EMBL" id="JALQCY010000003">
    <property type="protein sequence ID" value="MCK9794038.1"/>
    <property type="molecule type" value="Genomic_DNA"/>
</dbReference>
<evidence type="ECO:0000256" key="2">
    <source>
        <dbReference type="ARBA" id="ARBA00023027"/>
    </source>
</evidence>
<dbReference type="SUPFAM" id="SSF55347">
    <property type="entry name" value="Glyceraldehyde-3-phosphate dehydrogenase-like, C-terminal domain"/>
    <property type="match status" value="1"/>
</dbReference>
<evidence type="ECO:0000256" key="1">
    <source>
        <dbReference type="ARBA" id="ARBA00023002"/>
    </source>
</evidence>
<dbReference type="RefSeq" id="WP_416343895.1">
    <property type="nucleotide sequence ID" value="NZ_JALQCY010000003.1"/>
</dbReference>
<dbReference type="Pfam" id="PF22725">
    <property type="entry name" value="GFO_IDH_MocA_C3"/>
    <property type="match status" value="1"/>
</dbReference>
<evidence type="ECO:0000313" key="6">
    <source>
        <dbReference type="Proteomes" id="UP001651050"/>
    </source>
</evidence>
<sequence length="666" mass="70689">MTAPGVALVGGHGFASRHLEHLRSAERSGRARLLGVADPRPPEGDAGGVPWFDSLDELLDAGVGPDVVVVSTPPHTHAPLALRAMAAGADVYLEKPPVTSWAQFAELEHATRDTGRVVQVGFQSLGSDALAVVDRCIRSGEIGEVLAVGAVGAWSRTVRYFGRSAWAGRRVLDGVDVVDGVATNPLAHAVVTALRLAGARRAEDVLHVDADLYHAHAIDSDDTSVVRARTTSGVAVTLALTLCAPEQSAPTIRVRGTRGTIELSYTTDELTIDGVEGRRTLTTGRAHLLDDLLAHRRTGAALLSPLADSGAFVRVLEAVRVADAPRQIPPEAVTWTGTGDDRRPVVHDVEAILERAVTAQATLAELGVPWARTRPPLDVLDVDGVPVAELRDGSDVATRLSPRPYLHPVSTLGGVIVTDHLATDHAWHLGVGLAIQDVEGTNHWGGRTFTAEDRAYVWRDDHGRVRLDDHAREGGVADEVLTWCDPSGGPLLTERRRWEASSAPHGWWLDLRTELRSATGSPVSLGGPGSNGRSGGGYGGFFWRVAPCTGVHVRTAHDVGEQAVHGTTSSWLAWTAEFGAGTATLVFVAPHHDDTDPWFVRSAGYPGVGLALAWDRHAVAPVDEPLRRHVRVLVADGVLDDDRVGRLVADALAGDLAPAPLAARPA</sequence>
<keyword evidence="6" id="KW-1185">Reference proteome</keyword>
<protein>
    <submittedName>
        <fullName evidence="5">PmoA family protein</fullName>
    </submittedName>
</protein>
<dbReference type="Pfam" id="PF14100">
    <property type="entry name" value="DUF6807"/>
    <property type="match status" value="1"/>
</dbReference>
<organism evidence="5 6">
    <name type="scientific">Isoptericola peretonis</name>
    <dbReference type="NCBI Taxonomy" id="2918523"/>
    <lineage>
        <taxon>Bacteria</taxon>
        <taxon>Bacillati</taxon>
        <taxon>Actinomycetota</taxon>
        <taxon>Actinomycetes</taxon>
        <taxon>Micrococcales</taxon>
        <taxon>Promicromonosporaceae</taxon>
        <taxon>Isoptericola</taxon>
    </lineage>
</organism>
<feature type="domain" description="Gfo/Idh/MocA-like oxidoreductase N-terminal" evidence="3">
    <location>
        <begin position="6"/>
        <end position="122"/>
    </location>
</feature>